<gene>
    <name evidence="1" type="ordered locus">GPOL_c07420</name>
</gene>
<dbReference type="EMBL" id="CP003119">
    <property type="protein sequence ID" value="AFA71810.1"/>
    <property type="molecule type" value="Genomic_DNA"/>
</dbReference>
<keyword evidence="2" id="KW-1185">Reference proteome</keyword>
<dbReference type="AlphaFoldDB" id="H6MXP0"/>
<dbReference type="STRING" id="1112204.GPOL_c07420"/>
<evidence type="ECO:0000313" key="2">
    <source>
        <dbReference type="Proteomes" id="UP000009154"/>
    </source>
</evidence>
<dbReference type="KEGG" id="gpo:GPOL_c07420"/>
<reference evidence="1 2" key="1">
    <citation type="journal article" date="2012" name="Appl. Environ. Microbiol.">
        <title>Involvement of two latex-clearing proteins during rubber degradation and insights into the subsequent degradation pathway revealed by the genome sequence of Gordonia polyisoprenivorans strain VH2.</title>
        <authorList>
            <person name="Hiessl S."/>
            <person name="Schuldes J."/>
            <person name="Thurmer A."/>
            <person name="Halbsguth T."/>
            <person name="Broker D."/>
            <person name="Angelov A."/>
            <person name="Liebl W."/>
            <person name="Daniel R."/>
            <person name="Steinbuchel A."/>
        </authorList>
    </citation>
    <scope>NUCLEOTIDE SEQUENCE [LARGE SCALE GENOMIC DNA]</scope>
    <source>
        <strain evidence="2">DSM 44266 / VH2</strain>
    </source>
</reference>
<evidence type="ECO:0000313" key="1">
    <source>
        <dbReference type="EMBL" id="AFA71810.1"/>
    </source>
</evidence>
<accession>H6MXP0</accession>
<protein>
    <submittedName>
        <fullName evidence="1">Uncharacterized protein</fullName>
    </submittedName>
</protein>
<sequence length="133" mass="14763">MSRLLRDPHCEGSHVGCPLQVAGRRKVRARRRAVGSWGSVWPVVGSARFAGVPVCSAKKNGRSPRRPDDSWVWLPPGQVVDSFRPRSRQDRVRPRPRAVHDAARAMQKFGRRCSTAPSGVEYCRLPPACLGGR</sequence>
<dbReference type="Proteomes" id="UP000009154">
    <property type="component" value="Chromosome"/>
</dbReference>
<dbReference type="HOGENOM" id="CLU_1903741_0_0_11"/>
<proteinExistence type="predicted"/>
<name>H6MXP0_GORPV</name>
<organism evidence="1 2">
    <name type="scientific">Gordonia polyisoprenivorans (strain DSM 44266 / VH2)</name>
    <dbReference type="NCBI Taxonomy" id="1112204"/>
    <lineage>
        <taxon>Bacteria</taxon>
        <taxon>Bacillati</taxon>
        <taxon>Actinomycetota</taxon>
        <taxon>Actinomycetes</taxon>
        <taxon>Mycobacteriales</taxon>
        <taxon>Gordoniaceae</taxon>
        <taxon>Gordonia</taxon>
    </lineage>
</organism>